<dbReference type="Gene3D" id="2.40.170.20">
    <property type="entry name" value="TonB-dependent receptor, beta-barrel domain"/>
    <property type="match status" value="1"/>
</dbReference>
<dbReference type="InterPro" id="IPR036942">
    <property type="entry name" value="Beta-barrel_TonB_sf"/>
</dbReference>
<evidence type="ECO:0000259" key="8">
    <source>
        <dbReference type="Pfam" id="PF07715"/>
    </source>
</evidence>
<dbReference type="PANTHER" id="PTHR40980:SF3">
    <property type="entry name" value="TONB-DEPENDENT RECEPTOR-LIKE BETA-BARREL DOMAIN-CONTAINING PROTEIN"/>
    <property type="match status" value="1"/>
</dbReference>
<dbReference type="InterPro" id="IPR041700">
    <property type="entry name" value="OMP_b-brl_3"/>
</dbReference>
<sequence length="877" mass="97555">MLLASLSGQDEQFEDTEVFELEGVTVGITASMLKAQQIKKESGQVMDSIVADDINKLPDLSVTEALQRISGIQVSRDLGEGANVSLRGLTDVTSTVNGQEVFSPQIVTGESRVMNLQTIPSDMIREINVLKSPTADMIEGGIAGTIDIRLRRPLDFDGDTHGSFQLRNGYSELAGESKIQYSGMLTDTWDIGEEGRFGALFSYSLQDRISRQDMNQTSAPKGYNVGTADEVVASGGSYEPLFIIDRSREGILTNFEYAPNDRLSFFLEYNESSQTSKQETHGVQFETPAATATDIVTSGNMITYTRNGETVTVPHADALTVTDGDVISFAAYRYWLEDTSQLSAGGTWSGDNLTIEAEIAKTDTYSDFFYNGIHPKTDAAHEFRFDSRTKVPQTYPIESDLLSTRSNFTQYLYSWTAWREHHGDALTASLDFTQSLGHEFFDSLKYGARFNDRKSGQDEYGGLYNFGWPSADEIVPPGENPNMLVENDFSDFFDGAVGKTNNYLYPNLAILRAPDVDTSWYQLATELGSSSPDTTETPQDRVWEIEEESTAGYFMANFSGGDSGPFRFDGNAGVRIVETKVTSNGYKRSSGGDWQTFTETGSYTDVLPSLNGRFHLPGRDFYLRVSLSKQLSRHSLSSLNSRMTLTPVEGQDGYDWTGSAGNPNLEPLRTEAIDISLEKYFNESTNVYVSFYDKSIDGYKQNSSTIEVIDGENVLVTRPYNVDDAKVSGFEIGYQQFFTFLPEPFRGFGINANGTYVDATDPSGEPLQNLSETSYNVILMYEKNKFSTRIAYNWRDSFTRSTTNGGALGSSVPLVDDAFGWMDATVGYDLTDSVRVQLDVANVLQAHREDFYDGNPLFDHEDVLEDRMWYLSLNYKL</sequence>
<evidence type="ECO:0000256" key="4">
    <source>
        <dbReference type="ARBA" id="ARBA00022692"/>
    </source>
</evidence>
<evidence type="ECO:0000259" key="9">
    <source>
        <dbReference type="Pfam" id="PF14905"/>
    </source>
</evidence>
<evidence type="ECO:0000256" key="7">
    <source>
        <dbReference type="PROSITE-ProRule" id="PRU01360"/>
    </source>
</evidence>
<comment type="subcellular location">
    <subcellularLocation>
        <location evidence="1 7">Cell outer membrane</location>
        <topology evidence="1 7">Multi-pass membrane protein</topology>
    </subcellularLocation>
</comment>
<dbReference type="InterPro" id="IPR039426">
    <property type="entry name" value="TonB-dep_rcpt-like"/>
</dbReference>
<dbReference type="Pfam" id="PF07715">
    <property type="entry name" value="Plug"/>
    <property type="match status" value="1"/>
</dbReference>
<evidence type="ECO:0000256" key="1">
    <source>
        <dbReference type="ARBA" id="ARBA00004571"/>
    </source>
</evidence>
<dbReference type="Gene3D" id="2.170.130.10">
    <property type="entry name" value="TonB-dependent receptor, plug domain"/>
    <property type="match status" value="1"/>
</dbReference>
<dbReference type="Pfam" id="PF14905">
    <property type="entry name" value="OMP_b-brl_3"/>
    <property type="match status" value="1"/>
</dbReference>
<comment type="caution">
    <text evidence="10">The sequence shown here is derived from an EMBL/GenBank/DDBJ whole genome shotgun (WGS) entry which is preliminary data.</text>
</comment>
<accession>A0A7X1B9E8</accession>
<evidence type="ECO:0000256" key="2">
    <source>
        <dbReference type="ARBA" id="ARBA00022448"/>
    </source>
</evidence>
<dbReference type="SUPFAM" id="SSF56935">
    <property type="entry name" value="Porins"/>
    <property type="match status" value="1"/>
</dbReference>
<organism evidence="10 11">
    <name type="scientific">Pelagicoccus albus</name>
    <dbReference type="NCBI Taxonomy" id="415222"/>
    <lineage>
        <taxon>Bacteria</taxon>
        <taxon>Pseudomonadati</taxon>
        <taxon>Verrucomicrobiota</taxon>
        <taxon>Opitutia</taxon>
        <taxon>Puniceicoccales</taxon>
        <taxon>Pelagicoccaceae</taxon>
        <taxon>Pelagicoccus</taxon>
    </lineage>
</organism>
<evidence type="ECO:0000256" key="5">
    <source>
        <dbReference type="ARBA" id="ARBA00023136"/>
    </source>
</evidence>
<gene>
    <name evidence="10" type="ORF">H5P27_18710</name>
</gene>
<keyword evidence="6 7" id="KW-0998">Cell outer membrane</keyword>
<dbReference type="InterPro" id="IPR010104">
    <property type="entry name" value="TonB_rcpt_bac"/>
</dbReference>
<evidence type="ECO:0000313" key="10">
    <source>
        <dbReference type="EMBL" id="MBC2608093.1"/>
    </source>
</evidence>
<dbReference type="InterPro" id="IPR037066">
    <property type="entry name" value="Plug_dom_sf"/>
</dbReference>
<reference evidence="10 11" key="1">
    <citation type="submission" date="2020-07" db="EMBL/GenBank/DDBJ databases">
        <authorList>
            <person name="Feng X."/>
        </authorList>
    </citation>
    <scope>NUCLEOTIDE SEQUENCE [LARGE SCALE GENOMIC DNA]</scope>
    <source>
        <strain evidence="10 11">JCM23202</strain>
    </source>
</reference>
<keyword evidence="2 7" id="KW-0813">Transport</keyword>
<dbReference type="EMBL" id="JACHVC010000013">
    <property type="protein sequence ID" value="MBC2608093.1"/>
    <property type="molecule type" value="Genomic_DNA"/>
</dbReference>
<proteinExistence type="inferred from homology"/>
<keyword evidence="3 7" id="KW-1134">Transmembrane beta strand</keyword>
<evidence type="ECO:0000256" key="3">
    <source>
        <dbReference type="ARBA" id="ARBA00022452"/>
    </source>
</evidence>
<feature type="domain" description="Outer membrane protein beta-barrel" evidence="9">
    <location>
        <begin position="544"/>
        <end position="875"/>
    </location>
</feature>
<dbReference type="InterPro" id="IPR012910">
    <property type="entry name" value="Plug_dom"/>
</dbReference>
<comment type="similarity">
    <text evidence="7">Belongs to the TonB-dependent receptor family.</text>
</comment>
<keyword evidence="5 7" id="KW-0472">Membrane</keyword>
<dbReference type="NCBIfam" id="TIGR01782">
    <property type="entry name" value="TonB-Xanth-Caul"/>
    <property type="match status" value="1"/>
</dbReference>
<dbReference type="Proteomes" id="UP000526501">
    <property type="component" value="Unassembled WGS sequence"/>
</dbReference>
<keyword evidence="11" id="KW-1185">Reference proteome</keyword>
<dbReference type="PANTHER" id="PTHR40980">
    <property type="entry name" value="PLUG DOMAIN-CONTAINING PROTEIN"/>
    <property type="match status" value="1"/>
</dbReference>
<evidence type="ECO:0000256" key="6">
    <source>
        <dbReference type="ARBA" id="ARBA00023237"/>
    </source>
</evidence>
<keyword evidence="10" id="KW-0675">Receptor</keyword>
<dbReference type="AlphaFoldDB" id="A0A7X1B9E8"/>
<name>A0A7X1B9E8_9BACT</name>
<dbReference type="GO" id="GO:0009279">
    <property type="term" value="C:cell outer membrane"/>
    <property type="evidence" value="ECO:0007669"/>
    <property type="project" value="UniProtKB-SubCell"/>
</dbReference>
<dbReference type="PROSITE" id="PS52016">
    <property type="entry name" value="TONB_DEPENDENT_REC_3"/>
    <property type="match status" value="1"/>
</dbReference>
<keyword evidence="4 7" id="KW-0812">Transmembrane</keyword>
<dbReference type="RefSeq" id="WP_185661947.1">
    <property type="nucleotide sequence ID" value="NZ_CAWPOO010000013.1"/>
</dbReference>
<protein>
    <submittedName>
        <fullName evidence="10">TonB-dependent receptor</fullName>
    </submittedName>
</protein>
<feature type="domain" description="TonB-dependent receptor plug" evidence="8">
    <location>
        <begin position="39"/>
        <end position="144"/>
    </location>
</feature>
<evidence type="ECO:0000313" key="11">
    <source>
        <dbReference type="Proteomes" id="UP000526501"/>
    </source>
</evidence>